<gene>
    <name evidence="2" type="ORF">PMEL1_00003</name>
</gene>
<keyword evidence="1" id="KW-0812">Transmembrane</keyword>
<reference evidence="2 3" key="1">
    <citation type="submission" date="2017-05" db="EMBL/GenBank/DDBJ databases">
        <title>whole genome sequence of Prevotella melaninogenica GAI 07411.</title>
        <authorList>
            <person name="Kondo Y."/>
            <person name="Hoshino T."/>
        </authorList>
    </citation>
    <scope>NUCLEOTIDE SEQUENCE [LARGE SCALE GENOMIC DNA]</scope>
    <source>
        <strain evidence="2 3">GAI 07411</strain>
    </source>
</reference>
<protein>
    <submittedName>
        <fullName evidence="2">Uncharacterized protein</fullName>
    </submittedName>
</protein>
<proteinExistence type="predicted"/>
<dbReference type="AlphaFoldDB" id="A0A250KK01"/>
<sequence length="39" mass="4802">MPITILIKIDFYFCYLFFIFDRLLIANYSHKHNFAKDND</sequence>
<keyword evidence="1" id="KW-1133">Transmembrane helix</keyword>
<name>A0A250KK01_9BACT</name>
<dbReference type="EMBL" id="AP018049">
    <property type="protein sequence ID" value="BBA28113.1"/>
    <property type="molecule type" value="Genomic_DNA"/>
</dbReference>
<accession>A0A250KK01</accession>
<organism evidence="2 3">
    <name type="scientific">Prevotella melaninogenica</name>
    <dbReference type="NCBI Taxonomy" id="28132"/>
    <lineage>
        <taxon>Bacteria</taxon>
        <taxon>Pseudomonadati</taxon>
        <taxon>Bacteroidota</taxon>
        <taxon>Bacteroidia</taxon>
        <taxon>Bacteroidales</taxon>
        <taxon>Prevotellaceae</taxon>
        <taxon>Prevotella</taxon>
    </lineage>
</organism>
<evidence type="ECO:0000313" key="2">
    <source>
        <dbReference type="EMBL" id="BBA28113.1"/>
    </source>
</evidence>
<keyword evidence="1" id="KW-0472">Membrane</keyword>
<evidence type="ECO:0000313" key="3">
    <source>
        <dbReference type="Proteomes" id="UP000267517"/>
    </source>
</evidence>
<dbReference type="Proteomes" id="UP000267517">
    <property type="component" value="Chromosome I"/>
</dbReference>
<feature type="transmembrane region" description="Helical" evidence="1">
    <location>
        <begin position="12"/>
        <end position="30"/>
    </location>
</feature>
<evidence type="ECO:0000256" key="1">
    <source>
        <dbReference type="SAM" id="Phobius"/>
    </source>
</evidence>